<protein>
    <submittedName>
        <fullName evidence="2">Uncharacterized protein</fullName>
    </submittedName>
</protein>
<keyword evidence="1" id="KW-0812">Transmembrane</keyword>
<gene>
    <name evidence="2" type="ORF">GOB93_08320</name>
</gene>
<feature type="transmembrane region" description="Helical" evidence="1">
    <location>
        <begin position="47"/>
        <end position="67"/>
    </location>
</feature>
<evidence type="ECO:0000313" key="2">
    <source>
        <dbReference type="EMBL" id="NHN84648.1"/>
    </source>
</evidence>
<evidence type="ECO:0000256" key="1">
    <source>
        <dbReference type="SAM" id="Phobius"/>
    </source>
</evidence>
<feature type="transmembrane region" description="Helical" evidence="1">
    <location>
        <begin position="15"/>
        <end position="35"/>
    </location>
</feature>
<keyword evidence="1" id="KW-1133">Transmembrane helix</keyword>
<proteinExistence type="predicted"/>
<evidence type="ECO:0000313" key="3">
    <source>
        <dbReference type="Proteomes" id="UP000635278"/>
    </source>
</evidence>
<reference evidence="2 3" key="1">
    <citation type="journal article" date="2020" name="Int. J. Syst. Evol. Microbiol.">
        <title>Novel acetic acid bacteria from cider fermentations: Acetobacter conturbans sp. nov. and Acetobacter fallax sp. nov.</title>
        <authorList>
            <person name="Sombolestani A.S."/>
            <person name="Cleenwerck I."/>
            <person name="Cnockaert M."/>
            <person name="Borremans W."/>
            <person name="Wieme A.D."/>
            <person name="De Vuyst L."/>
            <person name="Vandamme P."/>
        </authorList>
    </citation>
    <scope>NUCLEOTIDE SEQUENCE [LARGE SCALE GENOMIC DNA]</scope>
    <source>
        <strain evidence="2 3">LMG 30640</strain>
    </source>
</reference>
<name>A0ABX0JRJ5_9PROT</name>
<dbReference type="EMBL" id="WOTB01000009">
    <property type="protein sequence ID" value="NHN84648.1"/>
    <property type="molecule type" value="Genomic_DNA"/>
</dbReference>
<keyword evidence="3" id="KW-1185">Reference proteome</keyword>
<comment type="caution">
    <text evidence="2">The sequence shown here is derived from an EMBL/GenBank/DDBJ whole genome shotgun (WGS) entry which is preliminary data.</text>
</comment>
<dbReference type="Proteomes" id="UP000635278">
    <property type="component" value="Unassembled WGS sequence"/>
</dbReference>
<sequence>MAQFRRTRSPLNSTAIVRIIAVGIGLVFLVLALRFAMEMPDVMPGNAAGILVLVFVGTVLILGAIWIGI</sequence>
<dbReference type="RefSeq" id="WP_173583050.1">
    <property type="nucleotide sequence ID" value="NZ_WOTB01000009.1"/>
</dbReference>
<accession>A0ABX0JRJ5</accession>
<organism evidence="2 3">
    <name type="scientific">Acetobacter musti</name>
    <dbReference type="NCBI Taxonomy" id="864732"/>
    <lineage>
        <taxon>Bacteria</taxon>
        <taxon>Pseudomonadati</taxon>
        <taxon>Pseudomonadota</taxon>
        <taxon>Alphaproteobacteria</taxon>
        <taxon>Acetobacterales</taxon>
        <taxon>Acetobacteraceae</taxon>
        <taxon>Acetobacter</taxon>
    </lineage>
</organism>
<keyword evidence="1" id="KW-0472">Membrane</keyword>